<evidence type="ECO:0000256" key="4">
    <source>
        <dbReference type="ARBA" id="ARBA00022729"/>
    </source>
</evidence>
<protein>
    <recommendedName>
        <fullName evidence="3">beta-glucosidase</fullName>
        <ecNumber evidence="3">3.2.1.21</ecNumber>
    </recommendedName>
</protein>
<evidence type="ECO:0000256" key="5">
    <source>
        <dbReference type="ARBA" id="ARBA00022801"/>
    </source>
</evidence>
<dbReference type="Pfam" id="PF01915">
    <property type="entry name" value="Glyco_hydro_3_C"/>
    <property type="match status" value="1"/>
</dbReference>
<comment type="catalytic activity">
    <reaction evidence="1">
        <text>Hydrolysis of terminal, non-reducing beta-D-glucosyl residues with release of beta-D-glucose.</text>
        <dbReference type="EC" id="3.2.1.21"/>
    </reaction>
</comment>
<comment type="caution">
    <text evidence="9">The sequence shown here is derived from an EMBL/GenBank/DDBJ whole genome shotgun (WGS) entry which is preliminary data.</text>
</comment>
<dbReference type="NCBIfam" id="NF011678">
    <property type="entry name" value="PRK15098.1"/>
    <property type="match status" value="1"/>
</dbReference>
<dbReference type="InterPro" id="IPR036962">
    <property type="entry name" value="Glyco_hydro_3_N_sf"/>
</dbReference>
<evidence type="ECO:0000256" key="7">
    <source>
        <dbReference type="RuleBase" id="RU361161"/>
    </source>
</evidence>
<dbReference type="RefSeq" id="WP_378081484.1">
    <property type="nucleotide sequence ID" value="NZ_JBHSMH010000007.1"/>
</dbReference>
<dbReference type="EC" id="3.2.1.21" evidence="3"/>
<dbReference type="Gene3D" id="3.40.50.1700">
    <property type="entry name" value="Glycoside hydrolase family 3 C-terminal domain"/>
    <property type="match status" value="1"/>
</dbReference>
<keyword evidence="6 7" id="KW-0326">Glycosidase</keyword>
<evidence type="ECO:0000313" key="10">
    <source>
        <dbReference type="Proteomes" id="UP001596105"/>
    </source>
</evidence>
<dbReference type="Pfam" id="PF14310">
    <property type="entry name" value="Fn3-like"/>
    <property type="match status" value="1"/>
</dbReference>
<evidence type="ECO:0000256" key="6">
    <source>
        <dbReference type="ARBA" id="ARBA00023295"/>
    </source>
</evidence>
<keyword evidence="10" id="KW-1185">Reference proteome</keyword>
<dbReference type="InterPro" id="IPR019800">
    <property type="entry name" value="Glyco_hydro_3_AS"/>
</dbReference>
<dbReference type="SUPFAM" id="SSF51445">
    <property type="entry name" value="(Trans)glycosidases"/>
    <property type="match status" value="1"/>
</dbReference>
<dbReference type="Gene3D" id="3.20.20.300">
    <property type="entry name" value="Glycoside hydrolase, family 3, N-terminal domain"/>
    <property type="match status" value="1"/>
</dbReference>
<dbReference type="InterPro" id="IPR026891">
    <property type="entry name" value="Fn3-like"/>
</dbReference>
<dbReference type="PROSITE" id="PS00775">
    <property type="entry name" value="GLYCOSYL_HYDROL_F3"/>
    <property type="match status" value="1"/>
</dbReference>
<dbReference type="Proteomes" id="UP001596105">
    <property type="component" value="Unassembled WGS sequence"/>
</dbReference>
<dbReference type="EMBL" id="JBHSMH010000007">
    <property type="protein sequence ID" value="MFC5468088.1"/>
    <property type="molecule type" value="Genomic_DNA"/>
</dbReference>
<evidence type="ECO:0000256" key="2">
    <source>
        <dbReference type="ARBA" id="ARBA00005336"/>
    </source>
</evidence>
<accession>A0ABW0LQD6</accession>
<dbReference type="InterPro" id="IPR001764">
    <property type="entry name" value="Glyco_hydro_3_N"/>
</dbReference>
<reference evidence="10" key="1">
    <citation type="journal article" date="2019" name="Int. J. Syst. Evol. Microbiol.">
        <title>The Global Catalogue of Microorganisms (GCM) 10K type strain sequencing project: providing services to taxonomists for standard genome sequencing and annotation.</title>
        <authorList>
            <consortium name="The Broad Institute Genomics Platform"/>
            <consortium name="The Broad Institute Genome Sequencing Center for Infectious Disease"/>
            <person name="Wu L."/>
            <person name="Ma J."/>
        </authorList>
    </citation>
    <scope>NUCLEOTIDE SEQUENCE [LARGE SCALE GENOMIC DNA]</scope>
    <source>
        <strain evidence="10">CCUG 57113</strain>
    </source>
</reference>
<evidence type="ECO:0000313" key="9">
    <source>
        <dbReference type="EMBL" id="MFC5468088.1"/>
    </source>
</evidence>
<dbReference type="PANTHER" id="PTHR30620">
    <property type="entry name" value="PERIPLASMIC BETA-GLUCOSIDASE-RELATED"/>
    <property type="match status" value="1"/>
</dbReference>
<dbReference type="PRINTS" id="PR00133">
    <property type="entry name" value="GLHYDRLASE3"/>
</dbReference>
<dbReference type="Gene3D" id="2.60.40.10">
    <property type="entry name" value="Immunoglobulins"/>
    <property type="match status" value="1"/>
</dbReference>
<evidence type="ECO:0000256" key="3">
    <source>
        <dbReference type="ARBA" id="ARBA00012744"/>
    </source>
</evidence>
<dbReference type="InterPro" id="IPR017853">
    <property type="entry name" value="GH"/>
</dbReference>
<proteinExistence type="inferred from homology"/>
<name>A0ABW0LQD6_9BACL</name>
<feature type="domain" description="Fibronectin type III-like" evidence="8">
    <location>
        <begin position="629"/>
        <end position="698"/>
    </location>
</feature>
<evidence type="ECO:0000256" key="1">
    <source>
        <dbReference type="ARBA" id="ARBA00000448"/>
    </source>
</evidence>
<dbReference type="SMART" id="SM01217">
    <property type="entry name" value="Fn3_like"/>
    <property type="match status" value="1"/>
</dbReference>
<evidence type="ECO:0000259" key="8">
    <source>
        <dbReference type="SMART" id="SM01217"/>
    </source>
</evidence>
<dbReference type="SUPFAM" id="SSF52279">
    <property type="entry name" value="Beta-D-glucan exohydrolase, C-terminal domain"/>
    <property type="match status" value="1"/>
</dbReference>
<dbReference type="InterPro" id="IPR051915">
    <property type="entry name" value="Cellulose_Degrad_GH3"/>
</dbReference>
<comment type="similarity">
    <text evidence="2 7">Belongs to the glycosyl hydrolase 3 family.</text>
</comment>
<dbReference type="GO" id="GO:0008422">
    <property type="term" value="F:beta-glucosidase activity"/>
    <property type="evidence" value="ECO:0007669"/>
    <property type="project" value="UniProtKB-EC"/>
</dbReference>
<dbReference type="InterPro" id="IPR002772">
    <property type="entry name" value="Glyco_hydro_3_C"/>
</dbReference>
<dbReference type="Pfam" id="PF00933">
    <property type="entry name" value="Glyco_hydro_3"/>
    <property type="match status" value="1"/>
</dbReference>
<keyword evidence="5 7" id="KW-0378">Hydrolase</keyword>
<keyword evidence="4" id="KW-0732">Signal</keyword>
<gene>
    <name evidence="9" type="primary">bglX</name>
    <name evidence="9" type="ORF">ACFPPD_05100</name>
</gene>
<dbReference type="InterPro" id="IPR036881">
    <property type="entry name" value="Glyco_hydro_3_C_sf"/>
</dbReference>
<sequence>MTLDEKIAQLIQLAVPFFEGASDAGLITGPMASLGITEQTVHNAGSVLGMAGAQETINVQRKHLENNRLGIPLLMMADIVHGFKTIFPVPLAIGCSWNPELAELSAEIAAKEASVSGVHVTYAPMVDLVRDPRWGRVMESTGEDPYLNSLFARAFVRGFQGSDLTGDQDRVAACVKHFAAYGAAEAGRDYNTVDLSARQLREFYLPAYKAALDEGCEMVMTSFNTVDGIPATGNAPLMRKLLREEWGFDGVLISDWGAVKELIAHGIAADESEAALKAMKAGVDIEMMTACYAHHLSELVGSGEAEESLIDEAVLRILQLKDKLGLFDNPYRAADPEREKEIVFSDAHRAAALDLAHKSCVLLKNDGVLPLKPTQRVAVIGPFARTGDLLGPWSWTGSQEAVVRLAEAIRGKLSAPAGMTVADGCGIDAFEEERWLEAAAAAQEADVVVLALGEHSDMSGEAGCRADIRLPQAQLELIRRVQALGKPIVAVLFNGRPLDLHGVFEESNAVLEAWFPGSEGGLAVADLLFGDVNPSGRLTMSFPYSVGQVPVYYNAFNTGRPQGAPDAQARYVSQYLDIPNEPLLPFGYGLGYASFEYAEAALSSDTMTPGQPLAVTVRVTNTGAVAGVETVQLYVRDVSGEVVRPVKELKAFRQVALRPGESREVVFELTEERLRYYHSDLSLSSDAGAFVAFVGASSRDNAALPFRLVK</sequence>
<organism evidence="9 10">
    <name type="scientific">Cohnella suwonensis</name>
    <dbReference type="NCBI Taxonomy" id="696072"/>
    <lineage>
        <taxon>Bacteria</taxon>
        <taxon>Bacillati</taxon>
        <taxon>Bacillota</taxon>
        <taxon>Bacilli</taxon>
        <taxon>Bacillales</taxon>
        <taxon>Paenibacillaceae</taxon>
        <taxon>Cohnella</taxon>
    </lineage>
</organism>
<dbReference type="InterPro" id="IPR013783">
    <property type="entry name" value="Ig-like_fold"/>
</dbReference>
<dbReference type="PANTHER" id="PTHR30620:SF16">
    <property type="entry name" value="LYSOSOMAL BETA GLUCOSIDASE"/>
    <property type="match status" value="1"/>
</dbReference>